<dbReference type="GO" id="GO:0008374">
    <property type="term" value="F:O-acyltransferase activity"/>
    <property type="evidence" value="ECO:0007669"/>
    <property type="project" value="TreeGrafter"/>
</dbReference>
<feature type="transmembrane region" description="Helical" evidence="7">
    <location>
        <begin position="544"/>
        <end position="563"/>
    </location>
</feature>
<keyword evidence="5 7" id="KW-0472">Membrane</keyword>
<feature type="region of interest" description="Disordered" evidence="6">
    <location>
        <begin position="721"/>
        <end position="740"/>
    </location>
</feature>
<evidence type="ECO:0000256" key="7">
    <source>
        <dbReference type="SAM" id="Phobius"/>
    </source>
</evidence>
<feature type="transmembrane region" description="Helical" evidence="7">
    <location>
        <begin position="575"/>
        <end position="602"/>
    </location>
</feature>
<dbReference type="PANTHER" id="PTHR13285">
    <property type="entry name" value="ACYLTRANSFERASE"/>
    <property type="match status" value="1"/>
</dbReference>
<dbReference type="GO" id="GO:0016020">
    <property type="term" value="C:membrane"/>
    <property type="evidence" value="ECO:0007669"/>
    <property type="project" value="UniProtKB-SubCell"/>
</dbReference>
<reference evidence="8 9" key="1">
    <citation type="submission" date="2019-09" db="EMBL/GenBank/DDBJ databases">
        <title>The hologenome of the rock-dwelling lichen Lasallia pustulata.</title>
        <authorList>
            <person name="Greshake Tzovaras B."/>
            <person name="Segers F."/>
            <person name="Bicker A."/>
            <person name="Dal Grande F."/>
            <person name="Otte J."/>
            <person name="Hankeln T."/>
            <person name="Schmitt I."/>
            <person name="Ebersberger I."/>
        </authorList>
    </citation>
    <scope>NUCLEOTIDE SEQUENCE [LARGE SCALE GENOMIC DNA]</scope>
    <source>
        <strain evidence="8">A1-1</strain>
    </source>
</reference>
<dbReference type="OrthoDB" id="420606at2759"/>
<proteinExistence type="inferred from homology"/>
<dbReference type="Pfam" id="PF03062">
    <property type="entry name" value="MBOAT"/>
    <property type="match status" value="1"/>
</dbReference>
<name>A0A5M8PUA2_9LECA</name>
<feature type="compositionally biased region" description="Polar residues" evidence="6">
    <location>
        <begin position="21"/>
        <end position="32"/>
    </location>
</feature>
<keyword evidence="4 7" id="KW-1133">Transmembrane helix</keyword>
<dbReference type="InterPro" id="IPR051085">
    <property type="entry name" value="MB_O-acyltransferase"/>
</dbReference>
<dbReference type="PANTHER" id="PTHR13285:SF18">
    <property type="entry name" value="PROTEIN-CYSTEINE N-PALMITOYLTRANSFERASE RASP"/>
    <property type="match status" value="1"/>
</dbReference>
<gene>
    <name evidence="8" type="ORF">FRX48_02739</name>
</gene>
<dbReference type="InterPro" id="IPR004299">
    <property type="entry name" value="MBOAT_fam"/>
</dbReference>
<feature type="transmembrane region" description="Helical" evidence="7">
    <location>
        <begin position="135"/>
        <end position="152"/>
    </location>
</feature>
<sequence length="1444" mass="162139">MTFLQYARRLYSLDTLDTRFTTSSRTPPQESALDTRSRIDPARPSPGENGSHTARVAGSKIDVGTSPPRWWTPEFFVYYIVFIILVPMMFKATYDVSKPSHPNYPRYAHLLSPGWIPGRKVDNSDDQYSGFRDNIPYMFVLLVIHPLLRRLYEAASRLMGRPSGFESAAAASTQNLPESQLASADARLSQRVNFDLYFAAVLLCALHGFSALKVVAILYINYSLATHLPKQYVPTATWVFSIGILFANELCEGYKFADIAEFFLPWSSSSELGLEKGALHANWGTWLDSHGGLLPRWEILFNITVLRLVSFNLDYYWSLGRGSGSPIEKQLDSARLSERDRVDVPAKPGDYSFRNYAAYTLYSPLYLTGPILTFNDYISQVRYPPLSITKNRTMLYGVRFLITLLTMELMLHFIYAVAISKSQPVWEVYTPFQLSMLGYFNLHIIWLKLLLPWRFFRLWALLDRIDPPENMVRCMSDNYSALAFWRGWHRSFNRWIVRYIYIPLGGSGGPGTHGYWGKARAILNCLVVFTFVALWHDINLRLLMWGWLVTLFILPEVMAGFLFPKRRWQNHKSAYRVICGIGAVGNILMMMAANLVGFAVGLDGLKGLVYGIVGSYSGLIFLAAACAALFVGAQIMFETREQELRQDYVWISDDLLANTWHRFTLGHRSRRQVSFAPGPLEARKRSAKRRMMNMAVAEGPGVTDGGTLMGLGGGLEQSAWRWESPTTPNKSPPGEEAKTETPLLPSWLADFQPSPIAEPQTKLKRIKSRGLATAIGPASRGGPSGGTVKLIEGLNSCNSLVEIRKLLKSPIIKVEQDANCSMLAFTRLLDARVPLQTLLEFLDDASLNAPEAQNLQHLLSRLAKTTASDQDTEALGTWVRRHTSLGRLSEKDIGSVLNSVSHLGSGACHWKLCSLIGTEIWDGLQSSAVLQPKDLQAKTLQTLLEHISRNEWSDRVQSAGKSIVRSLSRSQLHDVHSGIAAFVRSWLLAMRTSTGIAGQELRLSENRADMAQFLEILPTKVAIATLEMVITKELMTTPVASQECQDSLATIIRLLEILPSQIANSSAASATSNICLGHQQALKKGRGGLELFEPWLQALSKSDAFRRSISCSAEWRSFEKDLSERRMGKIYLRGLSDRERCRFIMRHWILEDVGVHNVGEAASIVSNTLSCFEGLNQVEHGTAPYGHMLQALMKHTKAYDRITARLFFLLSFFDESQMAVNIIRRLQKYRLPIDVRLVAFVIKRYCGTNPASALALFESHRSLLLAGCPDLAESVIADPETGPDTAFRHLRRDGQGKAALNMSLVYRNASSLSKAQGQLMHKMALALANAAHLRPQIAFRFVRRCYTILDRGGGENLDPQLSRALTLAGIIRPLSAGRYVDTRKLRWILALVKQIEGEETAIELDERVYEWRGQVIRAYRAKQWQERAFEQSNELSGTESVLRH</sequence>
<evidence type="ECO:0000256" key="5">
    <source>
        <dbReference type="ARBA" id="ARBA00023136"/>
    </source>
</evidence>
<comment type="subcellular location">
    <subcellularLocation>
        <location evidence="1">Membrane</location>
        <topology evidence="1">Multi-pass membrane protein</topology>
    </subcellularLocation>
</comment>
<evidence type="ECO:0000256" key="2">
    <source>
        <dbReference type="ARBA" id="ARBA00010323"/>
    </source>
</evidence>
<evidence type="ECO:0000256" key="6">
    <source>
        <dbReference type="SAM" id="MobiDB-lite"/>
    </source>
</evidence>
<evidence type="ECO:0000256" key="3">
    <source>
        <dbReference type="ARBA" id="ARBA00022692"/>
    </source>
</evidence>
<feature type="transmembrane region" description="Helical" evidence="7">
    <location>
        <begin position="196"/>
        <end position="220"/>
    </location>
</feature>
<accession>A0A5M8PUA2</accession>
<evidence type="ECO:0000313" key="9">
    <source>
        <dbReference type="Proteomes" id="UP000324767"/>
    </source>
</evidence>
<feature type="transmembrane region" description="Helical" evidence="7">
    <location>
        <begin position="400"/>
        <end position="420"/>
    </location>
</feature>
<comment type="caution">
    <text evidence="8">The sequence shown here is derived from an EMBL/GenBank/DDBJ whole genome shotgun (WGS) entry which is preliminary data.</text>
</comment>
<evidence type="ECO:0000256" key="4">
    <source>
        <dbReference type="ARBA" id="ARBA00022989"/>
    </source>
</evidence>
<feature type="transmembrane region" description="Helical" evidence="7">
    <location>
        <begin position="75"/>
        <end position="94"/>
    </location>
</feature>
<feature type="transmembrane region" description="Helical" evidence="7">
    <location>
        <begin position="232"/>
        <end position="251"/>
    </location>
</feature>
<feature type="transmembrane region" description="Helical" evidence="7">
    <location>
        <begin position="432"/>
        <end position="451"/>
    </location>
</feature>
<evidence type="ECO:0000313" key="8">
    <source>
        <dbReference type="EMBL" id="KAA6412996.1"/>
    </source>
</evidence>
<organism evidence="8 9">
    <name type="scientific">Lasallia pustulata</name>
    <dbReference type="NCBI Taxonomy" id="136370"/>
    <lineage>
        <taxon>Eukaryota</taxon>
        <taxon>Fungi</taxon>
        <taxon>Dikarya</taxon>
        <taxon>Ascomycota</taxon>
        <taxon>Pezizomycotina</taxon>
        <taxon>Lecanoromycetes</taxon>
        <taxon>OSLEUM clade</taxon>
        <taxon>Umbilicariomycetidae</taxon>
        <taxon>Umbilicariales</taxon>
        <taxon>Umbilicariaceae</taxon>
        <taxon>Lasallia</taxon>
    </lineage>
</organism>
<dbReference type="GO" id="GO:0006506">
    <property type="term" value="P:GPI anchor biosynthetic process"/>
    <property type="evidence" value="ECO:0007669"/>
    <property type="project" value="TreeGrafter"/>
</dbReference>
<feature type="region of interest" description="Disordered" evidence="6">
    <location>
        <begin position="21"/>
        <end position="60"/>
    </location>
</feature>
<evidence type="ECO:0000256" key="1">
    <source>
        <dbReference type="ARBA" id="ARBA00004141"/>
    </source>
</evidence>
<dbReference type="Proteomes" id="UP000324767">
    <property type="component" value="Unassembled WGS sequence"/>
</dbReference>
<dbReference type="GO" id="GO:0005783">
    <property type="term" value="C:endoplasmic reticulum"/>
    <property type="evidence" value="ECO:0007669"/>
    <property type="project" value="TreeGrafter"/>
</dbReference>
<protein>
    <submittedName>
        <fullName evidence="8">Glycerol:H+ symporter</fullName>
    </submittedName>
</protein>
<comment type="similarity">
    <text evidence="2">Belongs to the membrane-bound acyltransferase family.</text>
</comment>
<feature type="transmembrane region" description="Helical" evidence="7">
    <location>
        <begin position="521"/>
        <end position="538"/>
    </location>
</feature>
<dbReference type="EMBL" id="VXIT01000004">
    <property type="protein sequence ID" value="KAA6412996.1"/>
    <property type="molecule type" value="Genomic_DNA"/>
</dbReference>
<keyword evidence="3 7" id="KW-0812">Transmembrane</keyword>
<feature type="transmembrane region" description="Helical" evidence="7">
    <location>
        <begin position="608"/>
        <end position="631"/>
    </location>
</feature>